<organism evidence="2 3">
    <name type="scientific">Actinoplanes palleronii</name>
    <dbReference type="NCBI Taxonomy" id="113570"/>
    <lineage>
        <taxon>Bacteria</taxon>
        <taxon>Bacillati</taxon>
        <taxon>Actinomycetota</taxon>
        <taxon>Actinomycetes</taxon>
        <taxon>Micromonosporales</taxon>
        <taxon>Micromonosporaceae</taxon>
        <taxon>Actinoplanes</taxon>
    </lineage>
</organism>
<dbReference type="InterPro" id="IPR010310">
    <property type="entry name" value="T7SS_ESAT-6-like"/>
</dbReference>
<name>A0ABQ4BH34_9ACTN</name>
<accession>A0ABQ4BH34</accession>
<gene>
    <name evidence="2" type="ORF">Apa02nite_057030</name>
</gene>
<dbReference type="Pfam" id="PF06013">
    <property type="entry name" value="WXG100"/>
    <property type="match status" value="1"/>
</dbReference>
<evidence type="ECO:0000313" key="2">
    <source>
        <dbReference type="EMBL" id="GIE69595.1"/>
    </source>
</evidence>
<dbReference type="Proteomes" id="UP000624709">
    <property type="component" value="Unassembled WGS sequence"/>
</dbReference>
<protein>
    <recommendedName>
        <fullName evidence="1">ESAT-6-like protein</fullName>
    </recommendedName>
</protein>
<dbReference type="EMBL" id="BOMS01000090">
    <property type="protein sequence ID" value="GIE69595.1"/>
    <property type="molecule type" value="Genomic_DNA"/>
</dbReference>
<dbReference type="Gene3D" id="1.10.287.1060">
    <property type="entry name" value="ESAT-6-like"/>
    <property type="match status" value="1"/>
</dbReference>
<dbReference type="InterPro" id="IPR036689">
    <property type="entry name" value="ESAT-6-like_sf"/>
</dbReference>
<reference evidence="2 3" key="1">
    <citation type="submission" date="2021-01" db="EMBL/GenBank/DDBJ databases">
        <title>Whole genome shotgun sequence of Actinoplanes palleronii NBRC 14916.</title>
        <authorList>
            <person name="Komaki H."/>
            <person name="Tamura T."/>
        </authorList>
    </citation>
    <scope>NUCLEOTIDE SEQUENCE [LARGE SCALE GENOMIC DNA]</scope>
    <source>
        <strain evidence="2 3">NBRC 14916</strain>
    </source>
</reference>
<dbReference type="NCBIfam" id="TIGR03930">
    <property type="entry name" value="WXG100_ESAT6"/>
    <property type="match status" value="1"/>
</dbReference>
<dbReference type="SUPFAM" id="SSF140453">
    <property type="entry name" value="EsxAB dimer-like"/>
    <property type="match status" value="1"/>
</dbReference>
<evidence type="ECO:0000313" key="3">
    <source>
        <dbReference type="Proteomes" id="UP000624709"/>
    </source>
</evidence>
<evidence type="ECO:0000256" key="1">
    <source>
        <dbReference type="RuleBase" id="RU362001"/>
    </source>
</evidence>
<proteinExistence type="inferred from homology"/>
<keyword evidence="3" id="KW-1185">Reference proteome</keyword>
<comment type="similarity">
    <text evidence="1">Belongs to the WXG100 family.</text>
</comment>
<comment type="caution">
    <text evidence="2">The sequence shown here is derived from an EMBL/GenBank/DDBJ whole genome shotgun (WGS) entry which is preliminary data.</text>
</comment>
<sequence>MPTVQTSQQGMQFAAQQFSDRATEFTGYLQNVNSNMATLQSSWTGTASNGFNQAMDSWENSFKRVIDELVNMLEVMGVTTKGYTEAEDSAAQTAQSFGQALPGI</sequence>